<dbReference type="AlphaFoldDB" id="A0A4Q9GXC0"/>
<comment type="caution">
    <text evidence="2">The sequence shown here is derived from an EMBL/GenBank/DDBJ whole genome shotgun (WGS) entry which is preliminary data.</text>
</comment>
<name>A0A4Q9GXC0_9MICO</name>
<dbReference type="RefSeq" id="WP_130981996.1">
    <property type="nucleotide sequence ID" value="NZ_SISG01000001.1"/>
</dbReference>
<dbReference type="Proteomes" id="UP000294194">
    <property type="component" value="Unassembled WGS sequence"/>
</dbReference>
<proteinExistence type="predicted"/>
<dbReference type="EMBL" id="SISG01000001">
    <property type="protein sequence ID" value="TBN57887.1"/>
    <property type="molecule type" value="Genomic_DNA"/>
</dbReference>
<gene>
    <name evidence="2" type="ORF">EYE40_11055</name>
</gene>
<protein>
    <submittedName>
        <fullName evidence="2">DUF1801 domain-containing protein</fullName>
    </submittedName>
</protein>
<keyword evidence="3" id="KW-1185">Reference proteome</keyword>
<dbReference type="InterPro" id="IPR014922">
    <property type="entry name" value="YdhG-like"/>
</dbReference>
<organism evidence="2 3">
    <name type="scientific">Glaciihabitans arcticus</name>
    <dbReference type="NCBI Taxonomy" id="2668039"/>
    <lineage>
        <taxon>Bacteria</taxon>
        <taxon>Bacillati</taxon>
        <taxon>Actinomycetota</taxon>
        <taxon>Actinomycetes</taxon>
        <taxon>Micrococcales</taxon>
        <taxon>Microbacteriaceae</taxon>
        <taxon>Glaciihabitans</taxon>
    </lineage>
</organism>
<evidence type="ECO:0000313" key="2">
    <source>
        <dbReference type="EMBL" id="TBN57887.1"/>
    </source>
</evidence>
<dbReference type="Pfam" id="PF08818">
    <property type="entry name" value="DUF1801"/>
    <property type="match status" value="1"/>
</dbReference>
<dbReference type="SUPFAM" id="SSF159888">
    <property type="entry name" value="YdhG-like"/>
    <property type="match status" value="1"/>
</dbReference>
<evidence type="ECO:0000313" key="3">
    <source>
        <dbReference type="Proteomes" id="UP000294194"/>
    </source>
</evidence>
<sequence>MSEAIVESLRASILAADDGITEHVKWNAPSFVFNDTDRVTMRMHPKGGVQLIFHRGAKVRDDTSSFTFDDPSGLLKWATQDRGILMVDTEEDAAAKAPIITDLVRRWVAVD</sequence>
<evidence type="ECO:0000259" key="1">
    <source>
        <dbReference type="Pfam" id="PF08818"/>
    </source>
</evidence>
<feature type="domain" description="YdhG-like" evidence="1">
    <location>
        <begin position="4"/>
        <end position="108"/>
    </location>
</feature>
<reference evidence="3" key="1">
    <citation type="submission" date="2019-02" db="EMBL/GenBank/DDBJ databases">
        <title>Glaciihabitans arcticus sp. nov., a psychrotolerant bacterium isolated from polar soil.</title>
        <authorList>
            <person name="Dahal R.H."/>
        </authorList>
    </citation>
    <scope>NUCLEOTIDE SEQUENCE [LARGE SCALE GENOMIC DNA]</scope>
    <source>
        <strain evidence="3">RP-3-7</strain>
    </source>
</reference>
<accession>A0A4Q9GXC0</accession>